<evidence type="ECO:0000256" key="3">
    <source>
        <dbReference type="HAMAP-Rule" id="MF_01589"/>
    </source>
</evidence>
<evidence type="ECO:0000256" key="2">
    <source>
        <dbReference type="ARBA" id="ARBA00022691"/>
    </source>
</evidence>
<dbReference type="EMBL" id="VBRY01000004">
    <property type="protein sequence ID" value="TLS67950.1"/>
    <property type="molecule type" value="Genomic_DNA"/>
</dbReference>
<dbReference type="OrthoDB" id="9779941at2"/>
<dbReference type="InterPro" id="IPR041698">
    <property type="entry name" value="Methyltransf_25"/>
</dbReference>
<feature type="binding site" evidence="3">
    <location>
        <position position="193"/>
    </location>
    <ligand>
        <name>S-adenosyl-L-methionine</name>
        <dbReference type="ChEBI" id="CHEBI:59789"/>
    </ligand>
</feature>
<dbReference type="InterPro" id="IPR005271">
    <property type="entry name" value="CmoA"/>
</dbReference>
<comment type="function">
    <text evidence="3">Catalyzes the conversion of S-adenosyl-L-methionine (SAM) to carboxy-S-adenosyl-L-methionine (Cx-SAM).</text>
</comment>
<dbReference type="GO" id="GO:0016743">
    <property type="term" value="F:carboxyl- or carbamoyltransferase activity"/>
    <property type="evidence" value="ECO:0007669"/>
    <property type="project" value="UniProtKB-UniRule"/>
</dbReference>
<dbReference type="PANTHER" id="PTHR43861">
    <property type="entry name" value="TRANS-ACONITATE 2-METHYLTRANSFERASE-RELATED"/>
    <property type="match status" value="1"/>
</dbReference>
<evidence type="ECO:0000313" key="6">
    <source>
        <dbReference type="EMBL" id="TLS67950.1"/>
    </source>
</evidence>
<dbReference type="CDD" id="cd02440">
    <property type="entry name" value="AdoMet_MTases"/>
    <property type="match status" value="1"/>
</dbReference>
<keyword evidence="7" id="KW-1185">Reference proteome</keyword>
<comment type="similarity">
    <text evidence="3">Belongs to the class I-like SAM-binding methyltransferase superfamily. Cx-SAM synthase family.</text>
</comment>
<organism evidence="6 7">
    <name type="scientific">Mariprofundus erugo</name>
    <dbReference type="NCBI Taxonomy" id="2528639"/>
    <lineage>
        <taxon>Bacteria</taxon>
        <taxon>Pseudomonadati</taxon>
        <taxon>Pseudomonadota</taxon>
        <taxon>Candidatius Mariprofundia</taxon>
        <taxon>Mariprofundales</taxon>
        <taxon>Mariprofundaceae</taxon>
        <taxon>Mariprofundus</taxon>
    </lineage>
</organism>
<feature type="binding site" evidence="3 4">
    <location>
        <begin position="87"/>
        <end position="88"/>
    </location>
    <ligand>
        <name>S-adenosyl-L-methionine</name>
        <dbReference type="ChEBI" id="CHEBI:59789"/>
    </ligand>
</feature>
<feature type="domain" description="Methyltransferase" evidence="5">
    <location>
        <begin position="60"/>
        <end position="152"/>
    </location>
</feature>
<name>A0A5R9GPQ5_9PROT</name>
<proteinExistence type="inferred from homology"/>
<gene>
    <name evidence="3 6" type="primary">cmoA</name>
    <name evidence="6" type="ORF">FEF65_05765</name>
</gene>
<keyword evidence="1 3" id="KW-0808">Transferase</keyword>
<dbReference type="PIRSF" id="PIRSF006325">
    <property type="entry name" value="MeTrfase_bac"/>
    <property type="match status" value="1"/>
</dbReference>
<dbReference type="HAMAP" id="MF_01589">
    <property type="entry name" value="Cx_SAM_synthase"/>
    <property type="match status" value="1"/>
</dbReference>
<feature type="binding site" evidence="3 4">
    <location>
        <begin position="111"/>
        <end position="112"/>
    </location>
    <ligand>
        <name>S-adenosyl-L-methionine</name>
        <dbReference type="ChEBI" id="CHEBI:59789"/>
    </ligand>
</feature>
<dbReference type="InterPro" id="IPR029063">
    <property type="entry name" value="SAM-dependent_MTases_sf"/>
</dbReference>
<dbReference type="GO" id="GO:1904047">
    <property type="term" value="F:S-adenosyl-L-methionine binding"/>
    <property type="evidence" value="ECO:0007669"/>
    <property type="project" value="UniProtKB-UniRule"/>
</dbReference>
<dbReference type="AlphaFoldDB" id="A0A5R9GPQ5"/>
<dbReference type="GO" id="GO:0002098">
    <property type="term" value="P:tRNA wobble uridine modification"/>
    <property type="evidence" value="ECO:0007669"/>
    <property type="project" value="InterPro"/>
</dbReference>
<dbReference type="RefSeq" id="WP_138238847.1">
    <property type="nucleotide sequence ID" value="NZ_VBRY01000004.1"/>
</dbReference>
<dbReference type="Proteomes" id="UP000306585">
    <property type="component" value="Unassembled WGS sequence"/>
</dbReference>
<feature type="binding site" evidence="3 4">
    <location>
        <position position="126"/>
    </location>
    <ligand>
        <name>S-adenosyl-L-methionine</name>
        <dbReference type="ChEBI" id="CHEBI:59789"/>
    </ligand>
</feature>
<evidence type="ECO:0000256" key="4">
    <source>
        <dbReference type="PIRSR" id="PIRSR006325-1"/>
    </source>
</evidence>
<feature type="binding site" evidence="3 4">
    <location>
        <begin position="62"/>
        <end position="64"/>
    </location>
    <ligand>
        <name>S-adenosyl-L-methionine</name>
        <dbReference type="ChEBI" id="CHEBI:59789"/>
    </ligand>
</feature>
<dbReference type="SUPFAM" id="SSF53335">
    <property type="entry name" value="S-adenosyl-L-methionine-dependent methyltransferases"/>
    <property type="match status" value="1"/>
</dbReference>
<comment type="caution">
    <text evidence="6">The sequence shown here is derived from an EMBL/GenBank/DDBJ whole genome shotgun (WGS) entry which is preliminary data.</text>
</comment>
<dbReference type="PANTHER" id="PTHR43861:SF2">
    <property type="entry name" value="CARBOXY-S-ADENOSYL-L-METHIONINE SYNTHASE"/>
    <property type="match status" value="1"/>
</dbReference>
<dbReference type="EC" id="2.1.3.-" evidence="3"/>
<evidence type="ECO:0000313" key="7">
    <source>
        <dbReference type="Proteomes" id="UP000306585"/>
    </source>
</evidence>
<comment type="subunit">
    <text evidence="3">Homodimer.</text>
</comment>
<dbReference type="NCBIfam" id="TIGR00740">
    <property type="entry name" value="carboxy-S-adenosyl-L-methionine synthase CmoA"/>
    <property type="match status" value="1"/>
</dbReference>
<feature type="binding site" evidence="3 4">
    <location>
        <position position="37"/>
    </location>
    <ligand>
        <name>S-adenosyl-L-methionine</name>
        <dbReference type="ChEBI" id="CHEBI:59789"/>
    </ligand>
</feature>
<protein>
    <recommendedName>
        <fullName evidence="3">Carboxy-S-adenosyl-L-methionine synthase</fullName>
        <shortName evidence="3">Cx-SAM synthase</shortName>
        <ecNumber evidence="3">2.1.3.-</ecNumber>
    </recommendedName>
</protein>
<reference evidence="6 7" key="1">
    <citation type="journal article" date="2019" name="Appl. Environ. Microbiol.">
        <title>Environmental Evidence and Genomic Insight of Iron-oxidizing Bacteria Preference Towards More Corrosion Resistant Stainless Steel at Higher Salinities.</title>
        <authorList>
            <person name="Garrison C.E."/>
            <person name="Price K.A."/>
            <person name="Field E.K."/>
        </authorList>
    </citation>
    <scope>NUCLEOTIDE SEQUENCE [LARGE SCALE GENOMIC DNA]</scope>
    <source>
        <strain evidence="6 7">P3</strain>
    </source>
</reference>
<keyword evidence="2 3" id="KW-0949">S-adenosyl-L-methionine</keyword>
<accession>A0A5R9GPQ5</accession>
<dbReference type="Gene3D" id="3.40.50.150">
    <property type="entry name" value="Vaccinia Virus protein VP39"/>
    <property type="match status" value="1"/>
</dbReference>
<evidence type="ECO:0000259" key="5">
    <source>
        <dbReference type="Pfam" id="PF13649"/>
    </source>
</evidence>
<comment type="catalytic activity">
    <reaction evidence="3">
        <text>prephenate + S-adenosyl-L-methionine = carboxy-S-adenosyl-L-methionine + 3-phenylpyruvate + H2O</text>
        <dbReference type="Rhea" id="RHEA:51692"/>
        <dbReference type="ChEBI" id="CHEBI:15377"/>
        <dbReference type="ChEBI" id="CHEBI:18005"/>
        <dbReference type="ChEBI" id="CHEBI:29934"/>
        <dbReference type="ChEBI" id="CHEBI:59789"/>
        <dbReference type="ChEBI" id="CHEBI:134278"/>
    </reaction>
</comment>
<sequence length="238" mass="26790">MQRDAIYIDEIHSSGFTFDDRVASVFSDMINRSVPGYAQTLQMVELLSHQYAQNGSNLYDLGCSLGAATLALRRGSRERQCRVIGIDNSAAMIDRCRQILGHEDIELHCQDILATPIENASVVVLNFVLQFIAIEQRQQLLQAICTGLRPGGILILSEKISFPDPRENRLQIELHEAFKRAHGYSELEISRKRTALEDVLIPEPLSTHHQRLADAGFCSSHTWFQCFNFSSMIAIKSV</sequence>
<evidence type="ECO:0000256" key="1">
    <source>
        <dbReference type="ARBA" id="ARBA00022679"/>
    </source>
</evidence>
<dbReference type="Pfam" id="PF13649">
    <property type="entry name" value="Methyltransf_25"/>
    <property type="match status" value="1"/>
</dbReference>